<dbReference type="KEGG" id="sphc:CVN68_03425"/>
<dbReference type="Proteomes" id="UP000229081">
    <property type="component" value="Chromosome"/>
</dbReference>
<evidence type="ECO:0000256" key="3">
    <source>
        <dbReference type="ARBA" id="ARBA00023163"/>
    </source>
</evidence>
<evidence type="ECO:0000256" key="4">
    <source>
        <dbReference type="SAM" id="MobiDB-lite"/>
    </source>
</evidence>
<keyword evidence="2" id="KW-0731">Sigma factor</keyword>
<dbReference type="InterPro" id="IPR011517">
    <property type="entry name" value="RNA_pol_sigma70_ECF-like"/>
</dbReference>
<dbReference type="AlphaFoldDB" id="A0A2K8MF37"/>
<evidence type="ECO:0000313" key="6">
    <source>
        <dbReference type="EMBL" id="ATY31146.1"/>
    </source>
</evidence>
<dbReference type="InterPro" id="IPR013324">
    <property type="entry name" value="RNA_pol_sigma_r3/r4-like"/>
</dbReference>
<organism evidence="6 7">
    <name type="scientific">Sphingomonas psychrotolerans</name>
    <dbReference type="NCBI Taxonomy" id="1327635"/>
    <lineage>
        <taxon>Bacteria</taxon>
        <taxon>Pseudomonadati</taxon>
        <taxon>Pseudomonadota</taxon>
        <taxon>Alphaproteobacteria</taxon>
        <taxon>Sphingomonadales</taxon>
        <taxon>Sphingomonadaceae</taxon>
        <taxon>Sphingomonas</taxon>
    </lineage>
</organism>
<dbReference type="InterPro" id="IPR039425">
    <property type="entry name" value="RNA_pol_sigma-70-like"/>
</dbReference>
<feature type="region of interest" description="Disordered" evidence="4">
    <location>
        <begin position="1"/>
        <end position="20"/>
    </location>
</feature>
<dbReference type="EMBL" id="CP024923">
    <property type="protein sequence ID" value="ATY31146.1"/>
    <property type="molecule type" value="Genomic_DNA"/>
</dbReference>
<reference evidence="6 7" key="1">
    <citation type="submission" date="2017-11" db="EMBL/GenBank/DDBJ databases">
        <title>Complete genome sequence of Sphingomonas sp. Strain Cra20, a psychrotolerant potential plant growth promoting rhizobacteria.</title>
        <authorList>
            <person name="Luo Y."/>
        </authorList>
    </citation>
    <scope>NUCLEOTIDE SEQUENCE [LARGE SCALE GENOMIC DNA]</scope>
    <source>
        <strain evidence="6 7">Cra20</strain>
    </source>
</reference>
<dbReference type="GO" id="GO:0006352">
    <property type="term" value="P:DNA-templated transcription initiation"/>
    <property type="evidence" value="ECO:0007669"/>
    <property type="project" value="InterPro"/>
</dbReference>
<dbReference type="InterPro" id="IPR036388">
    <property type="entry name" value="WH-like_DNA-bd_sf"/>
</dbReference>
<dbReference type="SUPFAM" id="SSF88659">
    <property type="entry name" value="Sigma3 and sigma4 domains of RNA polymerase sigma factors"/>
    <property type="match status" value="1"/>
</dbReference>
<gene>
    <name evidence="6" type="ORF">CVN68_03425</name>
</gene>
<dbReference type="InterPro" id="IPR014284">
    <property type="entry name" value="RNA_pol_sigma-70_dom"/>
</dbReference>
<evidence type="ECO:0000259" key="5">
    <source>
        <dbReference type="Pfam" id="PF07638"/>
    </source>
</evidence>
<dbReference type="Pfam" id="PF07638">
    <property type="entry name" value="Sigma70_ECF"/>
    <property type="match status" value="1"/>
</dbReference>
<evidence type="ECO:0000313" key="7">
    <source>
        <dbReference type="Proteomes" id="UP000229081"/>
    </source>
</evidence>
<dbReference type="GO" id="GO:0016987">
    <property type="term" value="F:sigma factor activity"/>
    <property type="evidence" value="ECO:0007669"/>
    <property type="project" value="UniProtKB-KW"/>
</dbReference>
<evidence type="ECO:0000256" key="2">
    <source>
        <dbReference type="ARBA" id="ARBA00023082"/>
    </source>
</evidence>
<protein>
    <submittedName>
        <fullName evidence="6">RNA polymerase subunit sigma</fullName>
    </submittedName>
</protein>
<name>A0A2K8MF37_9SPHN</name>
<keyword evidence="7" id="KW-1185">Reference proteome</keyword>
<accession>A0A2K8MF37</accession>
<dbReference type="Gene3D" id="1.10.10.10">
    <property type="entry name" value="Winged helix-like DNA-binding domain superfamily/Winged helix DNA-binding domain"/>
    <property type="match status" value="1"/>
</dbReference>
<proteinExistence type="predicted"/>
<dbReference type="NCBIfam" id="TIGR02999">
    <property type="entry name" value="Sig-70_X6"/>
    <property type="match status" value="1"/>
</dbReference>
<dbReference type="PANTHER" id="PTHR43133">
    <property type="entry name" value="RNA POLYMERASE ECF-TYPE SIGMA FACTO"/>
    <property type="match status" value="1"/>
</dbReference>
<sequence>MTRSEDETGQMTTEKSAGAERLAGALYEELRTAAHREFRRAGSPQTWQTTAIINETWMKLHARDDWESREHFVRTASTTMRHIMIDAARARLAERRGGGAQRLPIEAAAQVADGIDDQMLVHLGDTLTELAELDPELARIVDCRFFAGLTEPEVAQVLGMSERTVRRRWAQARAWIHSELLSS</sequence>
<keyword evidence="1" id="KW-0805">Transcription regulation</keyword>
<dbReference type="NCBIfam" id="TIGR02937">
    <property type="entry name" value="sigma70-ECF"/>
    <property type="match status" value="1"/>
</dbReference>
<keyword evidence="3" id="KW-0804">Transcription</keyword>
<feature type="domain" description="RNA polymerase sigma-70 ECF-like HTH" evidence="5">
    <location>
        <begin position="17"/>
        <end position="180"/>
    </location>
</feature>
<evidence type="ECO:0000256" key="1">
    <source>
        <dbReference type="ARBA" id="ARBA00023015"/>
    </source>
</evidence>
<dbReference type="InterPro" id="IPR053812">
    <property type="entry name" value="HTH_Sigma70_ECF-like"/>
</dbReference>
<dbReference type="PANTHER" id="PTHR43133:SF39">
    <property type="entry name" value="SIMILAR TO RNA POLYMERASE SIGMA-E FACTOR"/>
    <property type="match status" value="1"/>
</dbReference>